<evidence type="ECO:0000313" key="2">
    <source>
        <dbReference type="EMBL" id="PEN97851.1"/>
    </source>
</evidence>
<dbReference type="AlphaFoldDB" id="A0A9X6UC03"/>
<gene>
    <name evidence="2" type="ORF">CN553_12505</name>
</gene>
<dbReference type="EMBL" id="NUAN01000071">
    <property type="protein sequence ID" value="PEN97851.1"/>
    <property type="molecule type" value="Genomic_DNA"/>
</dbReference>
<evidence type="ECO:0000313" key="3">
    <source>
        <dbReference type="Proteomes" id="UP000220691"/>
    </source>
</evidence>
<dbReference type="Gene3D" id="1.10.390.20">
    <property type="match status" value="1"/>
</dbReference>
<dbReference type="InterPro" id="IPR032489">
    <property type="entry name" value="DUF5048"/>
</dbReference>
<proteinExistence type="predicted"/>
<evidence type="ECO:0000259" key="1">
    <source>
        <dbReference type="Pfam" id="PF16467"/>
    </source>
</evidence>
<sequence>MQSSNYIQGNIVMNNQDVHSKIVEYANLHLQSIRRLHITVEVIDKNDKVIETIQGLSTGGNINIEGGSLIRRTGSLSFVLFDSLLPRRQSLLWMTNKLRVYAGIENLATQDNTVTHFCLGTFFITEPSISIGNDSRSITIDLQDYMMKWEDSPLENKVVIPAGTPIHIAMSMVLNQNGEFNTSIEWTDLTVPYALEFNEGQNVIDIITKIRDLYMDWEAFYDVSGKFIFRKMKIQKKGGEPIMWNFSDEGDLITSFSETFSYKSVKNKVVVVGQVNSETGITPKADSSITNKESPFHEDEIGLRKMVVSDGNYSSPEQCQSRARFELFKNSNMQEKLNIDSLPIYYLDANNVILVTNHATKELEEYLVESISIGLGVSDTMQIGCHKMYYDTAFDGEDASEKYKEAIELVIDGIENKGWLSLGEKRIKDFYGLEGNKSKIVIRFEHQSVGGTTAYVTGYLGFDIQTLTIDLADFGTGVGESGDNELGKGDHNDRILGHEMVHAVMNNAFGMDKTMYMQEWFKEGSGEFIHGADERLKTIIVEGGKISDTRLNALIARATRLLNGGQWESLSDDYGAGYIIMKYLDKNLSSGKTMKDIMKHIKDSDKKGYKANELIKDAIVAHTPFGTFTDFVNNFSANAVNYVKTGVSLNLTGDELDTGSIGGSDHRGTVPLNAEDIFKNSEANGIISYGFSIEFDRP</sequence>
<feature type="domain" description="DUF5048" evidence="1">
    <location>
        <begin position="294"/>
        <end position="389"/>
    </location>
</feature>
<reference evidence="2 3" key="1">
    <citation type="submission" date="2017-09" db="EMBL/GenBank/DDBJ databases">
        <title>Large-scale bioinformatics analysis of Bacillus genomes uncovers conserved roles of natural products in bacterial physiology.</title>
        <authorList>
            <consortium name="Agbiome Team Llc"/>
            <person name="Bleich R.M."/>
            <person name="Kirk G.J."/>
            <person name="Santa Maria K.C."/>
            <person name="Allen S.E."/>
            <person name="Farag S."/>
            <person name="Shank E.A."/>
            <person name="Bowers A."/>
        </authorList>
    </citation>
    <scope>NUCLEOTIDE SEQUENCE [LARGE SCALE GENOMIC DNA]</scope>
    <source>
        <strain evidence="2 3">AFS027647</strain>
    </source>
</reference>
<dbReference type="RefSeq" id="WP_098126434.1">
    <property type="nucleotide sequence ID" value="NZ_NUAN01000071.1"/>
</dbReference>
<dbReference type="Proteomes" id="UP000220691">
    <property type="component" value="Unassembled WGS sequence"/>
</dbReference>
<organism evidence="2 3">
    <name type="scientific">Bacillus cereus</name>
    <dbReference type="NCBI Taxonomy" id="1396"/>
    <lineage>
        <taxon>Bacteria</taxon>
        <taxon>Bacillati</taxon>
        <taxon>Bacillota</taxon>
        <taxon>Bacilli</taxon>
        <taxon>Bacillales</taxon>
        <taxon>Bacillaceae</taxon>
        <taxon>Bacillus</taxon>
        <taxon>Bacillus cereus group</taxon>
    </lineage>
</organism>
<accession>A0A9X6UC03</accession>
<comment type="caution">
    <text evidence="2">The sequence shown here is derived from an EMBL/GenBank/DDBJ whole genome shotgun (WGS) entry which is preliminary data.</text>
</comment>
<protein>
    <recommendedName>
        <fullName evidence="1">DUF5048 domain-containing protein</fullName>
    </recommendedName>
</protein>
<name>A0A9X6UC03_BACCE</name>
<dbReference type="Pfam" id="PF16467">
    <property type="entry name" value="DUF5048"/>
    <property type="match status" value="1"/>
</dbReference>